<feature type="region of interest" description="Disordered" evidence="1">
    <location>
        <begin position="157"/>
        <end position="199"/>
    </location>
</feature>
<dbReference type="Gene3D" id="2.60.40.1890">
    <property type="entry name" value="PCu(A)C copper chaperone"/>
    <property type="match status" value="1"/>
</dbReference>
<evidence type="ECO:0000313" key="3">
    <source>
        <dbReference type="EMBL" id="ROO24885.1"/>
    </source>
</evidence>
<keyword evidence="4" id="KW-1185">Reference proteome</keyword>
<name>A0A423PH51_9GAMM</name>
<dbReference type="Pfam" id="PF04314">
    <property type="entry name" value="PCuAC"/>
    <property type="match status" value="1"/>
</dbReference>
<evidence type="ECO:0000256" key="2">
    <source>
        <dbReference type="SAM" id="SignalP"/>
    </source>
</evidence>
<feature type="compositionally biased region" description="Polar residues" evidence="1">
    <location>
        <begin position="171"/>
        <end position="192"/>
    </location>
</feature>
<proteinExistence type="predicted"/>
<dbReference type="InterPro" id="IPR007410">
    <property type="entry name" value="LpqE-like"/>
</dbReference>
<dbReference type="InParanoid" id="A0A423PH51"/>
<keyword evidence="2" id="KW-0732">Signal</keyword>
<evidence type="ECO:0000256" key="1">
    <source>
        <dbReference type="SAM" id="MobiDB-lite"/>
    </source>
</evidence>
<accession>A0A423PH51</accession>
<protein>
    <recommendedName>
        <fullName evidence="5">Copper chaperone PCu(A)C</fullName>
    </recommendedName>
</protein>
<comment type="caution">
    <text evidence="3">The sequence shown here is derived from an EMBL/GenBank/DDBJ whole genome shotgun (WGS) entry which is preliminary data.</text>
</comment>
<dbReference type="PROSITE" id="PS51257">
    <property type="entry name" value="PROKAR_LIPOPROTEIN"/>
    <property type="match status" value="1"/>
</dbReference>
<dbReference type="OrthoDB" id="9796962at2"/>
<dbReference type="InterPro" id="IPR036182">
    <property type="entry name" value="PCuAC_sf"/>
</dbReference>
<evidence type="ECO:0008006" key="5">
    <source>
        <dbReference type="Google" id="ProtNLM"/>
    </source>
</evidence>
<feature type="signal peptide" evidence="2">
    <location>
        <begin position="1"/>
        <end position="24"/>
    </location>
</feature>
<sequence length="199" mass="20308">MRSFSNIAYIALGTAVLVSGLAGCGPSGPASDCGALAASGAWVTPAHAGSREMLGYMTLENTGDRDVVIRGVASEQFNKALFQDKAAAATAGDDENGGAQPLAPFTVAADSQITLRPNEREIALFSPTRAYENGDEIQLVLACGANEAELDVTATVRSGQPANMDLPPTDAETTQTEKALSDGQSPTGVSATDDSKTAG</sequence>
<dbReference type="SUPFAM" id="SSF110087">
    <property type="entry name" value="DR1885-like metal-binding protein"/>
    <property type="match status" value="1"/>
</dbReference>
<feature type="chain" id="PRO_5019283624" description="Copper chaperone PCu(A)C" evidence="2">
    <location>
        <begin position="25"/>
        <end position="199"/>
    </location>
</feature>
<evidence type="ECO:0000313" key="4">
    <source>
        <dbReference type="Proteomes" id="UP000285310"/>
    </source>
</evidence>
<dbReference type="Proteomes" id="UP000285310">
    <property type="component" value="Unassembled WGS sequence"/>
</dbReference>
<dbReference type="AlphaFoldDB" id="A0A423PH51"/>
<reference evidence="3 4" key="1">
    <citation type="submission" date="2013-10" db="EMBL/GenBank/DDBJ databases">
        <title>Salinisphaera japonica YTM-1 Genome Sequencing.</title>
        <authorList>
            <person name="Lai Q."/>
            <person name="Li C."/>
            <person name="Shao Z."/>
        </authorList>
    </citation>
    <scope>NUCLEOTIDE SEQUENCE [LARGE SCALE GENOMIC DNA]</scope>
    <source>
        <strain evidence="3 4">YTM-1</strain>
    </source>
</reference>
<dbReference type="RefSeq" id="WP_123659187.1">
    <property type="nucleotide sequence ID" value="NZ_AYKG01000056.1"/>
</dbReference>
<dbReference type="EMBL" id="AYKG01000056">
    <property type="protein sequence ID" value="ROO24885.1"/>
    <property type="molecule type" value="Genomic_DNA"/>
</dbReference>
<gene>
    <name evidence="3" type="ORF">SAJA_13705</name>
</gene>
<organism evidence="3 4">
    <name type="scientific">Salinisphaera japonica YTM-1</name>
    <dbReference type="NCBI Taxonomy" id="1209778"/>
    <lineage>
        <taxon>Bacteria</taxon>
        <taxon>Pseudomonadati</taxon>
        <taxon>Pseudomonadota</taxon>
        <taxon>Gammaproteobacteria</taxon>
        <taxon>Salinisphaerales</taxon>
        <taxon>Salinisphaeraceae</taxon>
        <taxon>Salinisphaera</taxon>
    </lineage>
</organism>